<proteinExistence type="predicted"/>
<reference evidence="1" key="1">
    <citation type="submission" date="2019-08" db="EMBL/GenBank/DDBJ databases">
        <authorList>
            <person name="Kucharzyk K."/>
            <person name="Murdoch R.W."/>
            <person name="Higgins S."/>
            <person name="Loffler F."/>
        </authorList>
    </citation>
    <scope>NUCLEOTIDE SEQUENCE</scope>
</reference>
<dbReference type="AlphaFoldDB" id="A0A645ICQ9"/>
<organism evidence="1">
    <name type="scientific">bioreactor metagenome</name>
    <dbReference type="NCBI Taxonomy" id="1076179"/>
    <lineage>
        <taxon>unclassified sequences</taxon>
        <taxon>metagenomes</taxon>
        <taxon>ecological metagenomes</taxon>
    </lineage>
</organism>
<gene>
    <name evidence="1" type="ORF">SDC9_195844</name>
</gene>
<comment type="caution">
    <text evidence="1">The sequence shown here is derived from an EMBL/GenBank/DDBJ whole genome shotgun (WGS) entry which is preliminary data.</text>
</comment>
<protein>
    <submittedName>
        <fullName evidence="1">Uncharacterized protein</fullName>
    </submittedName>
</protein>
<sequence length="172" mass="19051">MCLSSVAPELCGVYLPLLVVPARVPGNYLFAQASDVSHHFRNERGVCELYLIGSDMDPWHVGKHFSANFIHQILQYLHSLFGLHVDTSGTYKGGTVPWHVYLRNQQHVVCLAVYGNLTGIFEGIVLPRQACEAAAVGKLRIAFAFQSPSLVLGEVPVKNVYFKLREQGNLSL</sequence>
<dbReference type="EMBL" id="VSSQ01110365">
    <property type="protein sequence ID" value="MPN48239.1"/>
    <property type="molecule type" value="Genomic_DNA"/>
</dbReference>
<evidence type="ECO:0000313" key="1">
    <source>
        <dbReference type="EMBL" id="MPN48239.1"/>
    </source>
</evidence>
<name>A0A645ICQ9_9ZZZZ</name>
<accession>A0A645ICQ9</accession>